<keyword evidence="9" id="KW-1185">Reference proteome</keyword>
<feature type="transmembrane region" description="Helical" evidence="6">
    <location>
        <begin position="60"/>
        <end position="79"/>
    </location>
</feature>
<dbReference type="AlphaFoldDB" id="A0A3S4BM03"/>
<keyword evidence="5 6" id="KW-0472">Membrane</keyword>
<dbReference type="InterPro" id="IPR051401">
    <property type="entry name" value="GtrA_CellWall_Glycosyl"/>
</dbReference>
<dbReference type="RefSeq" id="WP_158019400.1">
    <property type="nucleotide sequence ID" value="NZ_CBCSKE010000035.1"/>
</dbReference>
<evidence type="ECO:0000313" key="8">
    <source>
        <dbReference type="EMBL" id="VDM91172.1"/>
    </source>
</evidence>
<name>A0A3S4BM03_9MYCO</name>
<comment type="similarity">
    <text evidence="2">Belongs to the GtrA family.</text>
</comment>
<gene>
    <name evidence="8" type="ORF">MB901379_04789</name>
</gene>
<dbReference type="KEGG" id="mbai:MB901379_04789"/>
<dbReference type="OrthoDB" id="3828151at2"/>
<comment type="subcellular location">
    <subcellularLocation>
        <location evidence="1">Membrane</location>
        <topology evidence="1">Multi-pass membrane protein</topology>
    </subcellularLocation>
</comment>
<evidence type="ECO:0000256" key="5">
    <source>
        <dbReference type="ARBA" id="ARBA00023136"/>
    </source>
</evidence>
<evidence type="ECO:0000256" key="4">
    <source>
        <dbReference type="ARBA" id="ARBA00022989"/>
    </source>
</evidence>
<dbReference type="Pfam" id="PF04138">
    <property type="entry name" value="GtrA_DPMS_TM"/>
    <property type="match status" value="1"/>
</dbReference>
<feature type="transmembrane region" description="Helical" evidence="6">
    <location>
        <begin position="31"/>
        <end position="48"/>
    </location>
</feature>
<evidence type="ECO:0000256" key="2">
    <source>
        <dbReference type="ARBA" id="ARBA00009399"/>
    </source>
</evidence>
<feature type="transmembrane region" description="Helical" evidence="6">
    <location>
        <begin position="91"/>
        <end position="112"/>
    </location>
</feature>
<dbReference type="EMBL" id="LR130759">
    <property type="protein sequence ID" value="VDM91172.1"/>
    <property type="molecule type" value="Genomic_DNA"/>
</dbReference>
<dbReference type="Proteomes" id="UP000269998">
    <property type="component" value="Chromosome"/>
</dbReference>
<feature type="domain" description="GtrA/DPMS transmembrane" evidence="7">
    <location>
        <begin position="2"/>
        <end position="118"/>
    </location>
</feature>
<accession>A0A3S4BM03</accession>
<dbReference type="GO" id="GO:0000271">
    <property type="term" value="P:polysaccharide biosynthetic process"/>
    <property type="evidence" value="ECO:0007669"/>
    <property type="project" value="InterPro"/>
</dbReference>
<evidence type="ECO:0000259" key="7">
    <source>
        <dbReference type="Pfam" id="PF04138"/>
    </source>
</evidence>
<dbReference type="PANTHER" id="PTHR38459">
    <property type="entry name" value="PROPHAGE BACTOPRENOL-LINKED GLUCOSE TRANSLOCASE HOMOLOG"/>
    <property type="match status" value="1"/>
</dbReference>
<dbReference type="GO" id="GO:0005886">
    <property type="term" value="C:plasma membrane"/>
    <property type="evidence" value="ECO:0007669"/>
    <property type="project" value="TreeGrafter"/>
</dbReference>
<evidence type="ECO:0000256" key="6">
    <source>
        <dbReference type="SAM" id="Phobius"/>
    </source>
</evidence>
<keyword evidence="4 6" id="KW-1133">Transmembrane helix</keyword>
<evidence type="ECO:0000256" key="1">
    <source>
        <dbReference type="ARBA" id="ARBA00004141"/>
    </source>
</evidence>
<organism evidence="8 9">
    <name type="scientific">Mycobacterium basiliense</name>
    <dbReference type="NCBI Taxonomy" id="2094119"/>
    <lineage>
        <taxon>Bacteria</taxon>
        <taxon>Bacillati</taxon>
        <taxon>Actinomycetota</taxon>
        <taxon>Actinomycetes</taxon>
        <taxon>Mycobacteriales</taxon>
        <taxon>Mycobacteriaceae</taxon>
        <taxon>Mycobacterium</taxon>
    </lineage>
</organism>
<evidence type="ECO:0000313" key="9">
    <source>
        <dbReference type="Proteomes" id="UP000269998"/>
    </source>
</evidence>
<dbReference type="PANTHER" id="PTHR38459:SF6">
    <property type="entry name" value="ARABINOGALACTAN BIOSYNTHESIS RECRUITING PROTEIN RV3789"/>
    <property type="match status" value="1"/>
</dbReference>
<keyword evidence="3 6" id="KW-0812">Transmembrane</keyword>
<protein>
    <submittedName>
        <fullName evidence="8">GtrA-like protein</fullName>
    </submittedName>
</protein>
<sequence length="121" mass="13255">MRFVVTGIFAAIVDFSVYVTLYKAVGLQVDLAKLISVVVGTITAYLINRRWTFQAAPSGARFAAVMALYAVTFAAQVGINHLCLALMHYQAWAIPVAFVIAQGVATVINFVVQRAVIFRMR</sequence>
<evidence type="ECO:0000256" key="3">
    <source>
        <dbReference type="ARBA" id="ARBA00022692"/>
    </source>
</evidence>
<proteinExistence type="inferred from homology"/>
<reference evidence="9" key="1">
    <citation type="submission" date="2018-02" db="EMBL/GenBank/DDBJ databases">
        <authorList>
            <person name="Seth-Smith MB H."/>
            <person name="Seth-Smith H."/>
        </authorList>
    </citation>
    <scope>NUCLEOTIDE SEQUENCE [LARGE SCALE GENOMIC DNA]</scope>
</reference>
<dbReference type="InterPro" id="IPR007267">
    <property type="entry name" value="GtrA_DPMS_TM"/>
</dbReference>